<dbReference type="EMBL" id="FYAK01000001">
    <property type="protein sequence ID" value="SMY32124.1"/>
    <property type="molecule type" value="Genomic_DNA"/>
</dbReference>
<keyword evidence="2" id="KW-1185">Reference proteome</keyword>
<dbReference type="AlphaFoldDB" id="A0A1Y6M6E0"/>
<proteinExistence type="predicted"/>
<protein>
    <submittedName>
        <fullName evidence="1">Uncharacterized protein</fullName>
    </submittedName>
</protein>
<dbReference type="RefSeq" id="WP_159458347.1">
    <property type="nucleotide sequence ID" value="NZ_FYAK01000001.1"/>
</dbReference>
<reference evidence="2" key="1">
    <citation type="submission" date="2017-06" db="EMBL/GenBank/DDBJ databases">
        <authorList>
            <person name="Rodrigo-Torres L."/>
            <person name="Arahal R.D."/>
            <person name="Lucena T."/>
        </authorList>
    </citation>
    <scope>NUCLEOTIDE SEQUENCE [LARGE SCALE GENOMIC DNA]</scope>
    <source>
        <strain evidence="2">CECT 9190</strain>
    </source>
</reference>
<organism evidence="1 2">
    <name type="scientific">Photobacterium malacitanum</name>
    <dbReference type="NCBI Taxonomy" id="2204294"/>
    <lineage>
        <taxon>Bacteria</taxon>
        <taxon>Pseudomonadati</taxon>
        <taxon>Pseudomonadota</taxon>
        <taxon>Gammaproteobacteria</taxon>
        <taxon>Vibrionales</taxon>
        <taxon>Vibrionaceae</taxon>
        <taxon>Photobacterium</taxon>
    </lineage>
</organism>
<accession>A0A1Y6M6E0</accession>
<dbReference type="Proteomes" id="UP000195963">
    <property type="component" value="Unassembled WGS sequence"/>
</dbReference>
<sequence>MKQTHYRKTLISIKIMRDFIKQKILNNDLSDINLLLDIYDSKITELSVIINLKTGGDI</sequence>
<evidence type="ECO:0000313" key="2">
    <source>
        <dbReference type="Proteomes" id="UP000195963"/>
    </source>
</evidence>
<evidence type="ECO:0000313" key="1">
    <source>
        <dbReference type="EMBL" id="SMY32124.1"/>
    </source>
</evidence>
<gene>
    <name evidence="1" type="ORF">PMAL9190_00368</name>
</gene>
<name>A0A1Y6M6E0_9GAMM</name>